<dbReference type="RefSeq" id="WP_066465497.1">
    <property type="nucleotide sequence ID" value="NZ_MATO01000049.1"/>
</dbReference>
<evidence type="ECO:0000313" key="3">
    <source>
        <dbReference type="EMBL" id="OCS88926.1"/>
    </source>
</evidence>
<dbReference type="PROSITE" id="PS51343">
    <property type="entry name" value="PII_GLNB_DOM"/>
    <property type="match status" value="1"/>
</dbReference>
<dbReference type="InterPro" id="IPR017918">
    <property type="entry name" value="N-reg_PII_CS"/>
</dbReference>
<dbReference type="AlphaFoldDB" id="A0A1C0YP32"/>
<dbReference type="SMART" id="SM00938">
    <property type="entry name" value="P-II"/>
    <property type="match status" value="1"/>
</dbReference>
<keyword evidence="1" id="KW-0597">Phosphoprotein</keyword>
<feature type="modified residue" description="O-UMP-tyrosine" evidence="1">
    <location>
        <position position="51"/>
    </location>
</feature>
<dbReference type="Gene3D" id="3.30.70.120">
    <property type="match status" value="1"/>
</dbReference>
<protein>
    <submittedName>
        <fullName evidence="3">Transcriptional regulator</fullName>
    </submittedName>
</protein>
<dbReference type="SUPFAM" id="SSF54913">
    <property type="entry name" value="GlnB-like"/>
    <property type="match status" value="1"/>
</dbReference>
<comment type="caution">
    <text evidence="3">The sequence shown here is derived from an EMBL/GenBank/DDBJ whole genome shotgun (WGS) entry which is preliminary data.</text>
</comment>
<dbReference type="InterPro" id="IPR002187">
    <property type="entry name" value="N-reg_PII"/>
</dbReference>
<dbReference type="InterPro" id="IPR015867">
    <property type="entry name" value="N-reg_PII/ATP_PRibTrfase_C"/>
</dbReference>
<dbReference type="EMBL" id="MATO01000049">
    <property type="protein sequence ID" value="OCS88926.1"/>
    <property type="molecule type" value="Genomic_DNA"/>
</dbReference>
<dbReference type="PANTHER" id="PTHR30115:SF11">
    <property type="entry name" value="NITROGEN REGULATORY PROTEIN P-II HOMOLOG"/>
    <property type="match status" value="1"/>
</dbReference>
<dbReference type="GO" id="GO:0006808">
    <property type="term" value="P:regulation of nitrogen utilization"/>
    <property type="evidence" value="ECO:0007669"/>
    <property type="project" value="InterPro"/>
</dbReference>
<dbReference type="GO" id="GO:0030234">
    <property type="term" value="F:enzyme regulator activity"/>
    <property type="evidence" value="ECO:0007669"/>
    <property type="project" value="InterPro"/>
</dbReference>
<accession>A0A1C0YP32</accession>
<dbReference type="PROSITE" id="PS00638">
    <property type="entry name" value="PII_GLNB_CTER"/>
    <property type="match status" value="1"/>
</dbReference>
<organism evidence="3 4">
    <name type="scientific">Caryophanon latum</name>
    <dbReference type="NCBI Taxonomy" id="33977"/>
    <lineage>
        <taxon>Bacteria</taxon>
        <taxon>Bacillati</taxon>
        <taxon>Bacillota</taxon>
        <taxon>Bacilli</taxon>
        <taxon>Bacillales</taxon>
        <taxon>Caryophanaceae</taxon>
        <taxon>Caryophanon</taxon>
    </lineage>
</organism>
<dbReference type="GO" id="GO:0005829">
    <property type="term" value="C:cytosol"/>
    <property type="evidence" value="ECO:0007669"/>
    <property type="project" value="TreeGrafter"/>
</dbReference>
<name>A0A1C0YP32_9BACL</name>
<dbReference type="InterPro" id="IPR011322">
    <property type="entry name" value="N-reg_PII-like_a/b"/>
</dbReference>
<proteinExistence type="inferred from homology"/>
<reference evidence="3 4" key="1">
    <citation type="submission" date="2016-07" db="EMBL/GenBank/DDBJ databases">
        <title>Caryophanon latum genome sequencing.</title>
        <authorList>
            <person name="Verma A."/>
            <person name="Pal Y."/>
            <person name="Krishnamurthi S."/>
        </authorList>
    </citation>
    <scope>NUCLEOTIDE SEQUENCE [LARGE SCALE GENOMIC DNA]</scope>
    <source>
        <strain evidence="3 4">DSM 14151</strain>
    </source>
</reference>
<dbReference type="GO" id="GO:0005524">
    <property type="term" value="F:ATP binding"/>
    <property type="evidence" value="ECO:0007669"/>
    <property type="project" value="TreeGrafter"/>
</dbReference>
<dbReference type="Proteomes" id="UP000093482">
    <property type="component" value="Unassembled WGS sequence"/>
</dbReference>
<evidence type="ECO:0000256" key="1">
    <source>
        <dbReference type="PIRSR" id="PIRSR602187-50"/>
    </source>
</evidence>
<dbReference type="PRINTS" id="PR00340">
    <property type="entry name" value="PIIGLNB"/>
</dbReference>
<dbReference type="Pfam" id="PF00543">
    <property type="entry name" value="P-II"/>
    <property type="match status" value="1"/>
</dbReference>
<evidence type="ECO:0000313" key="4">
    <source>
        <dbReference type="Proteomes" id="UP000093482"/>
    </source>
</evidence>
<comment type="similarity">
    <text evidence="2">Belongs to the P(II) protein family.</text>
</comment>
<dbReference type="OrthoDB" id="9802729at2"/>
<dbReference type="PANTHER" id="PTHR30115">
    <property type="entry name" value="NITROGEN REGULATORY PROTEIN P-II"/>
    <property type="match status" value="1"/>
</dbReference>
<sequence>MKKIEAIIRPEVFAKVREGLAIAGIGGLSVTEIAGCGRQRGRTGIFRGNTYEMEFLSKLKLEMVVENSQVQPIIDVLLRDASTGDVGDGKIFIYPVEQAIRIRTKEVGAIAIE</sequence>
<keyword evidence="4" id="KW-1185">Reference proteome</keyword>
<gene>
    <name evidence="3" type="ORF">A6K76_13310</name>
</gene>
<evidence type="ECO:0000256" key="2">
    <source>
        <dbReference type="RuleBase" id="RU003936"/>
    </source>
</evidence>